<protein>
    <submittedName>
        <fullName evidence="1">Membrane protein</fullName>
    </submittedName>
</protein>
<dbReference type="AlphaFoldDB" id="A0A918F121"/>
<comment type="caution">
    <text evidence="1">The sequence shown here is derived from an EMBL/GenBank/DDBJ whole genome shotgun (WGS) entry which is preliminary data.</text>
</comment>
<name>A0A918F121_9ACTN</name>
<evidence type="ECO:0000313" key="2">
    <source>
        <dbReference type="Proteomes" id="UP000656732"/>
    </source>
</evidence>
<gene>
    <name evidence="1" type="ORF">GCM10010280_48700</name>
</gene>
<dbReference type="RefSeq" id="WP_189560126.1">
    <property type="nucleotide sequence ID" value="NZ_BMTE01000003.1"/>
</dbReference>
<organism evidence="1 2">
    <name type="scientific">Streptomyces pilosus</name>
    <dbReference type="NCBI Taxonomy" id="28893"/>
    <lineage>
        <taxon>Bacteria</taxon>
        <taxon>Bacillati</taxon>
        <taxon>Actinomycetota</taxon>
        <taxon>Actinomycetes</taxon>
        <taxon>Kitasatosporales</taxon>
        <taxon>Streptomycetaceae</taxon>
        <taxon>Streptomyces</taxon>
    </lineage>
</organism>
<sequence>MSRSERSPLLLAGLLAAAGTAHFAVPRRFDHIVPRSLPGSPRAWTHASGAVELALAAGLALPRTRRAAALASAAFFVGVFPANVKMAVDWRHRPTPQKAAALGRLPLQLPLVLWARGIARNAEGRS</sequence>
<dbReference type="PANTHER" id="PTHR36974">
    <property type="entry name" value="MEMBRANE PROTEIN-RELATED"/>
    <property type="match status" value="1"/>
</dbReference>
<evidence type="ECO:0000313" key="1">
    <source>
        <dbReference type="EMBL" id="GGQ95244.1"/>
    </source>
</evidence>
<reference evidence="1" key="1">
    <citation type="journal article" date="2014" name="Int. J. Syst. Evol. Microbiol.">
        <title>Complete genome sequence of Corynebacterium casei LMG S-19264T (=DSM 44701T), isolated from a smear-ripened cheese.</title>
        <authorList>
            <consortium name="US DOE Joint Genome Institute (JGI-PGF)"/>
            <person name="Walter F."/>
            <person name="Albersmeier A."/>
            <person name="Kalinowski J."/>
            <person name="Ruckert C."/>
        </authorList>
    </citation>
    <scope>NUCLEOTIDE SEQUENCE</scope>
    <source>
        <strain evidence="1">JCM 4403</strain>
    </source>
</reference>
<dbReference type="PANTHER" id="PTHR36974:SF1">
    <property type="entry name" value="DOXX FAMILY MEMBRANE PROTEIN"/>
    <property type="match status" value="1"/>
</dbReference>
<reference evidence="1" key="2">
    <citation type="submission" date="2020-09" db="EMBL/GenBank/DDBJ databases">
        <authorList>
            <person name="Sun Q."/>
            <person name="Ohkuma M."/>
        </authorList>
    </citation>
    <scope>NUCLEOTIDE SEQUENCE</scope>
    <source>
        <strain evidence="1">JCM 4403</strain>
    </source>
</reference>
<keyword evidence="2" id="KW-1185">Reference proteome</keyword>
<dbReference type="EMBL" id="BMTU01000010">
    <property type="protein sequence ID" value="GGQ95244.1"/>
    <property type="molecule type" value="Genomic_DNA"/>
</dbReference>
<accession>A0A918F121</accession>
<proteinExistence type="predicted"/>
<dbReference type="Proteomes" id="UP000656732">
    <property type="component" value="Unassembled WGS sequence"/>
</dbReference>